<comment type="cofactor">
    <cofactor evidence="1">
        <name>Zn(2+)</name>
        <dbReference type="ChEBI" id="CHEBI:29105"/>
    </cofactor>
    <text evidence="1">Binds 1 zinc ion per subunit.</text>
</comment>
<dbReference type="GO" id="GO:0019544">
    <property type="term" value="P:L-arginine catabolic process to L-glutamate"/>
    <property type="evidence" value="ECO:0007669"/>
    <property type="project" value="UniProtKB-UniRule"/>
</dbReference>
<feature type="domain" description="Succinylglutamate desuccinylase/Aspartoacylase catalytic" evidence="3">
    <location>
        <begin position="53"/>
        <end position="245"/>
    </location>
</feature>
<dbReference type="UniPathway" id="UPA00185">
    <property type="reaction ID" value="UER00283"/>
</dbReference>
<feature type="binding site" evidence="1">
    <location>
        <position position="66"/>
    </location>
    <ligand>
        <name>Zn(2+)</name>
        <dbReference type="ChEBI" id="CHEBI:29105"/>
    </ligand>
</feature>
<dbReference type="GeneID" id="69720073"/>
<dbReference type="AlphaFoldDB" id="A0A0E4GJT5"/>
<dbReference type="GO" id="GO:0008270">
    <property type="term" value="F:zinc ion binding"/>
    <property type="evidence" value="ECO:0007669"/>
    <property type="project" value="UniProtKB-UniRule"/>
</dbReference>
<dbReference type="HAMAP" id="MF_00767">
    <property type="entry name" value="Arg_catab_AstE"/>
    <property type="match status" value="1"/>
</dbReference>
<dbReference type="InterPro" id="IPR050178">
    <property type="entry name" value="AspA/AstE_fam"/>
</dbReference>
<dbReference type="InterPro" id="IPR055438">
    <property type="entry name" value="AstE_AspA_cat"/>
</dbReference>
<dbReference type="GO" id="GO:0016788">
    <property type="term" value="F:hydrolase activity, acting on ester bonds"/>
    <property type="evidence" value="ECO:0007669"/>
    <property type="project" value="UniProtKB-UniRule"/>
</dbReference>
<comment type="catalytic activity">
    <reaction evidence="1">
        <text>N-succinyl-L-glutamate + H2O = L-glutamate + succinate</text>
        <dbReference type="Rhea" id="RHEA:15169"/>
        <dbReference type="ChEBI" id="CHEBI:15377"/>
        <dbReference type="ChEBI" id="CHEBI:29985"/>
        <dbReference type="ChEBI" id="CHEBI:30031"/>
        <dbReference type="ChEBI" id="CHEBI:58763"/>
        <dbReference type="EC" id="3.5.1.96"/>
    </reaction>
</comment>
<dbReference type="PANTHER" id="PTHR15162">
    <property type="entry name" value="ASPARTOACYLASE"/>
    <property type="match status" value="1"/>
</dbReference>
<dbReference type="RefSeq" id="WP_000167429.1">
    <property type="nucleotide sequence ID" value="NZ_AP028804.1"/>
</dbReference>
<dbReference type="EC" id="3.5.1.96" evidence="1"/>
<keyword evidence="1" id="KW-0378">Hydrolase</keyword>
<dbReference type="Gene3D" id="3.40.630.10">
    <property type="entry name" value="Zn peptidases"/>
    <property type="match status" value="1"/>
</dbReference>
<feature type="binding site" evidence="1">
    <location>
        <position position="155"/>
    </location>
    <ligand>
        <name>Zn(2+)</name>
        <dbReference type="ChEBI" id="CHEBI:29105"/>
    </ligand>
</feature>
<sequence>MTKSLFRQSFLFDSLDLDHPMVAQTVRTEQGVTLKLHQRGVLEVIPAQTDAATKNMVISCGVHGDETAPMELLDKWIDDIVSGFQPVAERCLFILAHPQATVRHVRFIEQNLNRLFDDKPHTPSTELAIADNLKVLLKQFFANTDEHSRWHLDLHCAIRGSKHYSFAVSPKARHPVRSRSLMQFIEQAHIEAVMLSNAPSSTFSWYSAEHYAAQALTLELGQVARLGENLLDRLLAFDLAMRDLISRHKPEHLPRKTVMYRVSRTIVRLHDDFDFRFSDDVENFTAFMHGEVFGHDGDKPLMAKNEGEAIVFPNRKVAIGQRAALMVCKVNTRYEDDQLVYD</sequence>
<dbReference type="GO" id="GO:0019545">
    <property type="term" value="P:L-arginine catabolic process to succinate"/>
    <property type="evidence" value="ECO:0007669"/>
    <property type="project" value="UniProtKB-UniRule"/>
</dbReference>
<dbReference type="Pfam" id="PF04952">
    <property type="entry name" value="AstE_AspA_hybrid"/>
    <property type="match status" value="1"/>
</dbReference>
<evidence type="ECO:0000256" key="1">
    <source>
        <dbReference type="HAMAP-Rule" id="MF_00767"/>
    </source>
</evidence>
<evidence type="ECO:0000259" key="2">
    <source>
        <dbReference type="Pfam" id="PF04952"/>
    </source>
</evidence>
<dbReference type="Pfam" id="PF24827">
    <property type="entry name" value="AstE_AspA_cat"/>
    <property type="match status" value="1"/>
</dbReference>
<dbReference type="PIRSF" id="PIRSF017020">
    <property type="entry name" value="AstE"/>
    <property type="match status" value="1"/>
</dbReference>
<protein>
    <recommendedName>
        <fullName evidence="1">Succinylglutamate desuccinylase</fullName>
        <ecNumber evidence="1">3.5.1.96</ecNumber>
    </recommendedName>
</protein>
<name>A0A0E4GJT5_VIBCL</name>
<keyword evidence="1" id="KW-0479">Metal-binding</keyword>
<feature type="active site" evidence="1">
    <location>
        <position position="219"/>
    </location>
</feature>
<evidence type="ECO:0000259" key="3">
    <source>
        <dbReference type="Pfam" id="PF24827"/>
    </source>
</evidence>
<dbReference type="EMBL" id="VIOS01000004">
    <property type="protein sequence ID" value="TQP18049.1"/>
    <property type="molecule type" value="Genomic_DNA"/>
</dbReference>
<accession>A0A0E4GJT5</accession>
<feature type="domain" description="AstE/AspA barrel-sandwich hybrid" evidence="2">
    <location>
        <begin position="257"/>
        <end position="329"/>
    </location>
</feature>
<dbReference type="KEGG" id="vcx:VAA049_2503"/>
<evidence type="ECO:0000313" key="5">
    <source>
        <dbReference type="Proteomes" id="UP000319979"/>
    </source>
</evidence>
<dbReference type="InterPro" id="IPR007036">
    <property type="entry name" value="Aste_AspA_hybrid_dom"/>
</dbReference>
<dbReference type="Proteomes" id="UP000319979">
    <property type="component" value="Unassembled WGS sequence"/>
</dbReference>
<dbReference type="CDD" id="cd03855">
    <property type="entry name" value="M14_ASTE"/>
    <property type="match status" value="1"/>
</dbReference>
<dbReference type="SUPFAM" id="SSF53187">
    <property type="entry name" value="Zn-dependent exopeptidases"/>
    <property type="match status" value="1"/>
</dbReference>
<organism evidence="4 5">
    <name type="scientific">Vibrio cholerae</name>
    <dbReference type="NCBI Taxonomy" id="666"/>
    <lineage>
        <taxon>Bacteria</taxon>
        <taxon>Pseudomonadati</taxon>
        <taxon>Pseudomonadota</taxon>
        <taxon>Gammaproteobacteria</taxon>
        <taxon>Vibrionales</taxon>
        <taxon>Vibrionaceae</taxon>
        <taxon>Vibrio</taxon>
    </lineage>
</organism>
<dbReference type="InterPro" id="IPR016681">
    <property type="entry name" value="SuccinylGlu_desuccinylase"/>
</dbReference>
<proteinExistence type="inferred from homology"/>
<comment type="function">
    <text evidence="1">Transforms N(2)-succinylglutamate into succinate and glutamate.</text>
</comment>
<feature type="binding site" evidence="1">
    <location>
        <position position="63"/>
    </location>
    <ligand>
        <name>Zn(2+)</name>
        <dbReference type="ChEBI" id="CHEBI:29105"/>
    </ligand>
</feature>
<comment type="pathway">
    <text evidence="1">Amino-acid degradation; L-arginine degradation via AST pathway; L-glutamate and succinate from L-arginine: step 5/5.</text>
</comment>
<reference evidence="4 5" key="1">
    <citation type="submission" date="2019-07" db="EMBL/GenBank/DDBJ databases">
        <title>Phenotypic and genotypic antimicrobial resistance traits of Vibrio cholerae non-O1/non-O139 isolated from a large Austrian lake frequently associated with cases of infection.</title>
        <authorList>
            <person name="Lepuschitz S."/>
            <person name="Baron S."/>
            <person name="Larvor E."/>
            <person name="Granier S."/>
            <person name="Pretzer C."/>
            <person name="Mach R.L."/>
            <person name="Farnleitner A.H."/>
            <person name="Ruppitsch W."/>
            <person name="Pleininger S."/>
            <person name="Indra A."/>
            <person name="Kirschner A.K.T."/>
        </authorList>
    </citation>
    <scope>NUCLEOTIDE SEQUENCE [LARGE SCALE GENOMIC DNA]</scope>
    <source>
        <strain evidence="4 5">A12JL36W90</strain>
    </source>
</reference>
<comment type="caution">
    <text evidence="4">The sequence shown here is derived from an EMBL/GenBank/DDBJ whole genome shotgun (WGS) entry which is preliminary data.</text>
</comment>
<comment type="similarity">
    <text evidence="1">Belongs to the AspA/AstE family. Succinylglutamate desuccinylase subfamily.</text>
</comment>
<dbReference type="PANTHER" id="PTHR15162:SF7">
    <property type="entry name" value="SUCCINYLGLUTAMATE DESUCCINYLASE"/>
    <property type="match status" value="1"/>
</dbReference>
<keyword evidence="1" id="KW-0056">Arginine metabolism</keyword>
<dbReference type="NCBIfam" id="NF003706">
    <property type="entry name" value="PRK05324.1"/>
    <property type="match status" value="1"/>
</dbReference>
<evidence type="ECO:0000313" key="4">
    <source>
        <dbReference type="EMBL" id="TQP18049.1"/>
    </source>
</evidence>
<gene>
    <name evidence="1" type="primary">astE</name>
    <name evidence="4" type="ORF">FLM02_01125</name>
</gene>
<dbReference type="GO" id="GO:0009017">
    <property type="term" value="F:succinylglutamate desuccinylase activity"/>
    <property type="evidence" value="ECO:0007669"/>
    <property type="project" value="UniProtKB-EC"/>
</dbReference>
<keyword evidence="1" id="KW-0862">Zinc</keyword>